<accession>A0A239GT25</accession>
<dbReference type="InterPro" id="IPR013078">
    <property type="entry name" value="His_Pase_superF_clade-1"/>
</dbReference>
<dbReference type="Proteomes" id="UP000198284">
    <property type="component" value="Unassembled WGS sequence"/>
</dbReference>
<dbReference type="EMBL" id="FZOT01000005">
    <property type="protein sequence ID" value="SNS71224.1"/>
    <property type="molecule type" value="Genomic_DNA"/>
</dbReference>
<dbReference type="InterPro" id="IPR050275">
    <property type="entry name" value="PGM_Phosphatase"/>
</dbReference>
<dbReference type="InterPro" id="IPR029033">
    <property type="entry name" value="His_PPase_superfam"/>
</dbReference>
<reference evidence="1 2" key="1">
    <citation type="submission" date="2017-06" db="EMBL/GenBank/DDBJ databases">
        <authorList>
            <person name="Kim H.J."/>
            <person name="Triplett B.A."/>
        </authorList>
    </citation>
    <scope>NUCLEOTIDE SEQUENCE [LARGE SCALE GENOMIC DNA]</scope>
    <source>
        <strain evidence="1 2">U15</strain>
    </source>
</reference>
<dbReference type="SMART" id="SM00855">
    <property type="entry name" value="PGAM"/>
    <property type="match status" value="1"/>
</dbReference>
<name>A0A239GT25_9BURK</name>
<sequence>MRLFLIRHPRPAVDPDICYGSSDIAVAHKEMTTASARLLPQLPKGVPVFSSPLRRCAAFAETIAAALGSSFPQCDARLMEMDFGAWEMQRWDDIPRAEVDAWAADLAGFRPGGGETVREVAQRVLDFRAELLNARLPQALVVAHAGTIRLLLAARDSQAAEAVALSAAGAAHGIAYGELILIEA</sequence>
<gene>
    <name evidence="1" type="ORF">SAMN06265795_105139</name>
</gene>
<dbReference type="PANTHER" id="PTHR48100:SF1">
    <property type="entry name" value="HISTIDINE PHOSPHATASE FAMILY PROTEIN-RELATED"/>
    <property type="match status" value="1"/>
</dbReference>
<dbReference type="AlphaFoldDB" id="A0A239GT25"/>
<evidence type="ECO:0000313" key="1">
    <source>
        <dbReference type="EMBL" id="SNS71224.1"/>
    </source>
</evidence>
<dbReference type="Gene3D" id="3.40.50.1240">
    <property type="entry name" value="Phosphoglycerate mutase-like"/>
    <property type="match status" value="1"/>
</dbReference>
<protein>
    <submittedName>
        <fullName evidence="1">Alpha-ribazole phosphatase</fullName>
    </submittedName>
</protein>
<dbReference type="PANTHER" id="PTHR48100">
    <property type="entry name" value="BROAD-SPECIFICITY PHOSPHATASE YOR283W-RELATED"/>
    <property type="match status" value="1"/>
</dbReference>
<organism evidence="1 2">
    <name type="scientific">Noviherbaspirillum humi</name>
    <dbReference type="NCBI Taxonomy" id="1688639"/>
    <lineage>
        <taxon>Bacteria</taxon>
        <taxon>Pseudomonadati</taxon>
        <taxon>Pseudomonadota</taxon>
        <taxon>Betaproteobacteria</taxon>
        <taxon>Burkholderiales</taxon>
        <taxon>Oxalobacteraceae</taxon>
        <taxon>Noviherbaspirillum</taxon>
    </lineage>
</organism>
<dbReference type="GO" id="GO:0016791">
    <property type="term" value="F:phosphatase activity"/>
    <property type="evidence" value="ECO:0007669"/>
    <property type="project" value="TreeGrafter"/>
</dbReference>
<evidence type="ECO:0000313" key="2">
    <source>
        <dbReference type="Proteomes" id="UP000198284"/>
    </source>
</evidence>
<dbReference type="RefSeq" id="WP_089399288.1">
    <property type="nucleotide sequence ID" value="NZ_FZOT01000005.1"/>
</dbReference>
<dbReference type="Pfam" id="PF00300">
    <property type="entry name" value="His_Phos_1"/>
    <property type="match status" value="1"/>
</dbReference>
<dbReference type="OrthoDB" id="5296884at2"/>
<dbReference type="GO" id="GO:0005737">
    <property type="term" value="C:cytoplasm"/>
    <property type="evidence" value="ECO:0007669"/>
    <property type="project" value="TreeGrafter"/>
</dbReference>
<dbReference type="SUPFAM" id="SSF53254">
    <property type="entry name" value="Phosphoglycerate mutase-like"/>
    <property type="match status" value="1"/>
</dbReference>
<proteinExistence type="predicted"/>
<keyword evidence="2" id="KW-1185">Reference proteome</keyword>